<dbReference type="HOGENOM" id="CLU_2975574_0_0_10"/>
<accession>C9LDG5</accession>
<sequence length="58" mass="6431">MLLHLKRGLGVISPEFVTSNLRLSTLYPKISFSSFCHPAKSPLLGIVENALCLYICTH</sequence>
<evidence type="ECO:0000313" key="1">
    <source>
        <dbReference type="EMBL" id="EEX72833.1"/>
    </source>
</evidence>
<dbReference type="EMBL" id="ACIJ02000004">
    <property type="protein sequence ID" value="EEX72833.1"/>
    <property type="molecule type" value="Genomic_DNA"/>
</dbReference>
<evidence type="ECO:0000313" key="2">
    <source>
        <dbReference type="Proteomes" id="UP000003460"/>
    </source>
</evidence>
<protein>
    <submittedName>
        <fullName evidence="1">Uncharacterized protein</fullName>
    </submittedName>
</protein>
<dbReference type="STRING" id="626522.GCWU000325_00235"/>
<gene>
    <name evidence="1" type="ORF">GCWU000325_00235</name>
</gene>
<comment type="caution">
    <text evidence="1">The sequence shown here is derived from an EMBL/GenBank/DDBJ whole genome shotgun (WGS) entry which is preliminary data.</text>
</comment>
<reference evidence="1" key="1">
    <citation type="submission" date="2009-09" db="EMBL/GenBank/DDBJ databases">
        <authorList>
            <person name="Weinstock G."/>
            <person name="Sodergren E."/>
            <person name="Clifton S."/>
            <person name="Fulton L."/>
            <person name="Fulton B."/>
            <person name="Courtney L."/>
            <person name="Fronick C."/>
            <person name="Harrison M."/>
            <person name="Strong C."/>
            <person name="Farmer C."/>
            <person name="Delahaunty K."/>
            <person name="Markovic C."/>
            <person name="Hall O."/>
            <person name="Minx P."/>
            <person name="Tomlinson C."/>
            <person name="Mitreva M."/>
            <person name="Nelson J."/>
            <person name="Hou S."/>
            <person name="Wollam A."/>
            <person name="Pepin K.H."/>
            <person name="Johnson M."/>
            <person name="Bhonagiri V."/>
            <person name="Nash W.E."/>
            <person name="Warren W."/>
            <person name="Chinwalla A."/>
            <person name="Mardis E.R."/>
            <person name="Wilson R.K."/>
        </authorList>
    </citation>
    <scope>NUCLEOTIDE SEQUENCE [LARGE SCALE GENOMIC DNA]</scope>
    <source>
        <strain evidence="1">ATCC 51259</strain>
    </source>
</reference>
<dbReference type="AlphaFoldDB" id="C9LDG5"/>
<dbReference type="Proteomes" id="UP000003460">
    <property type="component" value="Unassembled WGS sequence"/>
</dbReference>
<proteinExistence type="predicted"/>
<keyword evidence="2" id="KW-1185">Reference proteome</keyword>
<organism evidence="1 2">
    <name type="scientific">Alloprevotella tannerae ATCC 51259</name>
    <dbReference type="NCBI Taxonomy" id="626522"/>
    <lineage>
        <taxon>Bacteria</taxon>
        <taxon>Pseudomonadati</taxon>
        <taxon>Bacteroidota</taxon>
        <taxon>Bacteroidia</taxon>
        <taxon>Bacteroidales</taxon>
        <taxon>Prevotellaceae</taxon>
        <taxon>Alloprevotella</taxon>
    </lineage>
</organism>
<name>C9LDG5_9BACT</name>